<sequence>MTLRLRPFQPADLDGIADVCVRTGAAGEDARGLYSDDSILGDVYATPYAVFDPDLAFVVTDGHRVQGYVLAVADTARFAEWFRAEWMPLFDARHGVDVDRGWSPDEVSLREEAHHPERMLIAELDEYPAHLHIDLLPEAQGHGLGRRLIDLERAALRGRGVSAVHLGLDPANTRARTFYEHLGFHELASSTPDEPLFGIATS</sequence>
<keyword evidence="2" id="KW-0689">Ribosomal protein</keyword>
<dbReference type="Proteomes" id="UP000292686">
    <property type="component" value="Unassembled WGS sequence"/>
</dbReference>
<dbReference type="InterPro" id="IPR016181">
    <property type="entry name" value="Acyl_CoA_acyltransferase"/>
</dbReference>
<name>A0A4Q2M127_9MICO</name>
<evidence type="ECO:0000313" key="3">
    <source>
        <dbReference type="EMBL" id="RXZ85409.1"/>
    </source>
</evidence>
<protein>
    <submittedName>
        <fullName evidence="3">GNAT family N-acetyltransferase</fullName>
    </submittedName>
    <submittedName>
        <fullName evidence="2">Ribosomal protein S18 acetylase RimI-like enzyme</fullName>
    </submittedName>
</protein>
<keyword evidence="4" id="KW-1185">Reference proteome</keyword>
<proteinExistence type="predicted"/>
<reference evidence="2 5" key="2">
    <citation type="submission" date="2020-07" db="EMBL/GenBank/DDBJ databases">
        <title>Sequencing the genomes of 1000 actinobacteria strains.</title>
        <authorList>
            <person name="Klenk H.-P."/>
        </authorList>
    </citation>
    <scope>NUCLEOTIDE SEQUENCE [LARGE SCALE GENOMIC DNA]</scope>
    <source>
        <strain evidence="2 5">DSM 23870</strain>
    </source>
</reference>
<dbReference type="PANTHER" id="PTHR13170:SF16">
    <property type="entry name" value="PROTEIN O-GLCNACASE"/>
    <property type="match status" value="1"/>
</dbReference>
<dbReference type="GO" id="GO:0016747">
    <property type="term" value="F:acyltransferase activity, transferring groups other than amino-acyl groups"/>
    <property type="evidence" value="ECO:0007669"/>
    <property type="project" value="InterPro"/>
</dbReference>
<dbReference type="AlphaFoldDB" id="A0A4Q2M127"/>
<dbReference type="GO" id="GO:0005840">
    <property type="term" value="C:ribosome"/>
    <property type="evidence" value="ECO:0007669"/>
    <property type="project" value="UniProtKB-KW"/>
</dbReference>
<dbReference type="InterPro" id="IPR051822">
    <property type="entry name" value="Glycosyl_Hydrolase_84"/>
</dbReference>
<dbReference type="EMBL" id="SDPM01000010">
    <property type="protein sequence ID" value="RXZ85409.1"/>
    <property type="molecule type" value="Genomic_DNA"/>
</dbReference>
<keyword evidence="2" id="KW-0687">Ribonucleoprotein</keyword>
<dbReference type="OrthoDB" id="8593648at2"/>
<dbReference type="InterPro" id="IPR000182">
    <property type="entry name" value="GNAT_dom"/>
</dbReference>
<evidence type="ECO:0000259" key="1">
    <source>
        <dbReference type="PROSITE" id="PS51186"/>
    </source>
</evidence>
<evidence type="ECO:0000313" key="4">
    <source>
        <dbReference type="Proteomes" id="UP000292686"/>
    </source>
</evidence>
<dbReference type="Gene3D" id="3.40.630.30">
    <property type="match status" value="1"/>
</dbReference>
<dbReference type="PROSITE" id="PS51186">
    <property type="entry name" value="GNAT"/>
    <property type="match status" value="1"/>
</dbReference>
<accession>A0A4Q2M127</accession>
<dbReference type="PANTHER" id="PTHR13170">
    <property type="entry name" value="O-GLCNACASE"/>
    <property type="match status" value="1"/>
</dbReference>
<feature type="domain" description="N-acetyltransferase" evidence="1">
    <location>
        <begin position="65"/>
        <end position="202"/>
    </location>
</feature>
<evidence type="ECO:0000313" key="2">
    <source>
        <dbReference type="EMBL" id="NYD66963.1"/>
    </source>
</evidence>
<organism evidence="3 4">
    <name type="scientific">Agromyces atrinae</name>
    <dbReference type="NCBI Taxonomy" id="592376"/>
    <lineage>
        <taxon>Bacteria</taxon>
        <taxon>Bacillati</taxon>
        <taxon>Actinomycetota</taxon>
        <taxon>Actinomycetes</taxon>
        <taxon>Micrococcales</taxon>
        <taxon>Microbacteriaceae</taxon>
        <taxon>Agromyces</taxon>
    </lineage>
</organism>
<dbReference type="SUPFAM" id="SSF55729">
    <property type="entry name" value="Acyl-CoA N-acyltransferases (Nat)"/>
    <property type="match status" value="1"/>
</dbReference>
<evidence type="ECO:0000313" key="5">
    <source>
        <dbReference type="Proteomes" id="UP000581087"/>
    </source>
</evidence>
<dbReference type="Pfam" id="PF13508">
    <property type="entry name" value="Acetyltransf_7"/>
    <property type="match status" value="1"/>
</dbReference>
<dbReference type="EMBL" id="JACCBI010000001">
    <property type="protein sequence ID" value="NYD66963.1"/>
    <property type="molecule type" value="Genomic_DNA"/>
</dbReference>
<keyword evidence="3" id="KW-0808">Transferase</keyword>
<comment type="caution">
    <text evidence="3">The sequence shown here is derived from an EMBL/GenBank/DDBJ whole genome shotgun (WGS) entry which is preliminary data.</text>
</comment>
<dbReference type="CDD" id="cd04301">
    <property type="entry name" value="NAT_SF"/>
    <property type="match status" value="1"/>
</dbReference>
<reference evidence="3 4" key="1">
    <citation type="submission" date="2019-01" db="EMBL/GenBank/DDBJ databases">
        <title>Agromyces.</title>
        <authorList>
            <person name="Li J."/>
        </authorList>
    </citation>
    <scope>NUCLEOTIDE SEQUENCE [LARGE SCALE GENOMIC DNA]</scope>
    <source>
        <strain evidence="3 4">DSM 23870</strain>
    </source>
</reference>
<dbReference type="Proteomes" id="UP000581087">
    <property type="component" value="Unassembled WGS sequence"/>
</dbReference>
<gene>
    <name evidence="2" type="ORF">BJ972_001482</name>
    <name evidence="3" type="ORF">ESP50_15885</name>
</gene>
<dbReference type="RefSeq" id="WP_129176943.1">
    <property type="nucleotide sequence ID" value="NZ_JACCBI010000001.1"/>
</dbReference>